<feature type="region of interest" description="Disordered" evidence="1">
    <location>
        <begin position="1"/>
        <end position="25"/>
    </location>
</feature>
<name>A0A2T0QWQ9_9ACTN</name>
<evidence type="ECO:0000256" key="1">
    <source>
        <dbReference type="SAM" id="MobiDB-lite"/>
    </source>
</evidence>
<gene>
    <name evidence="3" type="ORF">CLV37_11910</name>
</gene>
<keyword evidence="2" id="KW-0812">Transmembrane</keyword>
<evidence type="ECO:0000313" key="4">
    <source>
        <dbReference type="Proteomes" id="UP000238083"/>
    </source>
</evidence>
<keyword evidence="2" id="KW-1133">Transmembrane helix</keyword>
<keyword evidence="4" id="KW-1185">Reference proteome</keyword>
<accession>A0A2T0QWQ9</accession>
<dbReference type="EMBL" id="PVZF01000019">
    <property type="protein sequence ID" value="PRY09902.1"/>
    <property type="molecule type" value="Genomic_DNA"/>
</dbReference>
<reference evidence="3 4" key="1">
    <citation type="submission" date="2018-03" db="EMBL/GenBank/DDBJ databases">
        <title>Genomic Encyclopedia of Archaeal and Bacterial Type Strains, Phase II (KMG-II): from individual species to whole genera.</title>
        <authorList>
            <person name="Goeker M."/>
        </authorList>
    </citation>
    <scope>NUCLEOTIDE SEQUENCE [LARGE SCALE GENOMIC DNA]</scope>
    <source>
        <strain evidence="3 4">DSM 19711</strain>
    </source>
</reference>
<feature type="compositionally biased region" description="Basic and acidic residues" evidence="1">
    <location>
        <begin position="1"/>
        <end position="19"/>
    </location>
</feature>
<dbReference type="RefSeq" id="WP_106215432.1">
    <property type="nucleotide sequence ID" value="NZ_PVZF01000019.1"/>
</dbReference>
<organism evidence="3 4">
    <name type="scientific">Kineococcus rhizosphaerae</name>
    <dbReference type="NCBI Taxonomy" id="559628"/>
    <lineage>
        <taxon>Bacteria</taxon>
        <taxon>Bacillati</taxon>
        <taxon>Actinomycetota</taxon>
        <taxon>Actinomycetes</taxon>
        <taxon>Kineosporiales</taxon>
        <taxon>Kineosporiaceae</taxon>
        <taxon>Kineococcus</taxon>
    </lineage>
</organism>
<protein>
    <submittedName>
        <fullName evidence="3">Uncharacterized protein</fullName>
    </submittedName>
</protein>
<dbReference type="Proteomes" id="UP000238083">
    <property type="component" value="Unassembled WGS sequence"/>
</dbReference>
<feature type="transmembrane region" description="Helical" evidence="2">
    <location>
        <begin position="38"/>
        <end position="63"/>
    </location>
</feature>
<comment type="caution">
    <text evidence="3">The sequence shown here is derived from an EMBL/GenBank/DDBJ whole genome shotgun (WGS) entry which is preliminary data.</text>
</comment>
<dbReference type="AlphaFoldDB" id="A0A2T0QWQ9"/>
<sequence length="65" mass="7456">MTNTSPERRLATRREERRQRAAQRLPRWGHQSAAGGELLYWLLRISLTVCVLALLVAGVTRLISR</sequence>
<keyword evidence="2" id="KW-0472">Membrane</keyword>
<evidence type="ECO:0000256" key="2">
    <source>
        <dbReference type="SAM" id="Phobius"/>
    </source>
</evidence>
<evidence type="ECO:0000313" key="3">
    <source>
        <dbReference type="EMBL" id="PRY09902.1"/>
    </source>
</evidence>
<proteinExistence type="predicted"/>